<feature type="transmembrane region" description="Helical" evidence="5">
    <location>
        <begin position="111"/>
        <end position="132"/>
    </location>
</feature>
<proteinExistence type="predicted"/>
<dbReference type="Pfam" id="PF07291">
    <property type="entry name" value="MauE"/>
    <property type="match status" value="1"/>
</dbReference>
<evidence type="ECO:0000313" key="8">
    <source>
        <dbReference type="Proteomes" id="UP000247696"/>
    </source>
</evidence>
<organism evidence="7 8">
    <name type="scientific">Corynebacterium provencense</name>
    <dbReference type="NCBI Taxonomy" id="1737425"/>
    <lineage>
        <taxon>Bacteria</taxon>
        <taxon>Bacillati</taxon>
        <taxon>Actinomycetota</taxon>
        <taxon>Actinomycetes</taxon>
        <taxon>Mycobacteriales</taxon>
        <taxon>Corynebacteriaceae</taxon>
        <taxon>Corynebacterium</taxon>
    </lineage>
</organism>
<name>A0A2Z3YWQ4_9CORY</name>
<reference evidence="8" key="1">
    <citation type="submission" date="2017-11" db="EMBL/GenBank/DDBJ databases">
        <title>Otitis media/interna in a cat caused by the recently described species Corynebacterium provencense.</title>
        <authorList>
            <person name="Kittl S."/>
            <person name="Brodard I."/>
            <person name="Rychener L."/>
            <person name="Jores J."/>
            <person name="Roosje P."/>
            <person name="Gobeli Brawand S."/>
        </authorList>
    </citation>
    <scope>NUCLEOTIDE SEQUENCE [LARGE SCALE GENOMIC DNA]</scope>
    <source>
        <strain evidence="8">17KM38</strain>
    </source>
</reference>
<dbReference type="GO" id="GO:0030416">
    <property type="term" value="P:methylamine metabolic process"/>
    <property type="evidence" value="ECO:0007669"/>
    <property type="project" value="InterPro"/>
</dbReference>
<evidence type="ECO:0000256" key="5">
    <source>
        <dbReference type="SAM" id="Phobius"/>
    </source>
</evidence>
<keyword evidence="8" id="KW-1185">Reference proteome</keyword>
<dbReference type="OrthoDB" id="4462029at2"/>
<dbReference type="AlphaFoldDB" id="A0A2Z3YWQ4"/>
<keyword evidence="4 5" id="KW-0472">Membrane</keyword>
<dbReference type="Proteomes" id="UP000247696">
    <property type="component" value="Chromosome"/>
</dbReference>
<accession>A0A2Z3YWQ4</accession>
<protein>
    <submittedName>
        <fullName evidence="7">Methylamine utilization protein MauE</fullName>
    </submittedName>
</protein>
<evidence type="ECO:0000259" key="6">
    <source>
        <dbReference type="Pfam" id="PF07291"/>
    </source>
</evidence>
<feature type="domain" description="Methylamine utilisation protein MauE" evidence="6">
    <location>
        <begin position="2"/>
        <end position="128"/>
    </location>
</feature>
<comment type="subcellular location">
    <subcellularLocation>
        <location evidence="1">Membrane</location>
        <topology evidence="1">Multi-pass membrane protein</topology>
    </subcellularLocation>
</comment>
<keyword evidence="3 5" id="KW-1133">Transmembrane helix</keyword>
<evidence type="ECO:0000256" key="3">
    <source>
        <dbReference type="ARBA" id="ARBA00022989"/>
    </source>
</evidence>
<evidence type="ECO:0000256" key="1">
    <source>
        <dbReference type="ARBA" id="ARBA00004141"/>
    </source>
</evidence>
<dbReference type="KEGG" id="cpre:Csp1_26470"/>
<feature type="transmembrane region" description="Helical" evidence="5">
    <location>
        <begin position="69"/>
        <end position="90"/>
    </location>
</feature>
<dbReference type="UniPathway" id="UPA00895"/>
<feature type="transmembrane region" description="Helical" evidence="5">
    <location>
        <begin position="138"/>
        <end position="157"/>
    </location>
</feature>
<evidence type="ECO:0000313" key="7">
    <source>
        <dbReference type="EMBL" id="AWT27390.1"/>
    </source>
</evidence>
<keyword evidence="2 5" id="KW-0812">Transmembrane</keyword>
<sequence>MVSAIVSSLLGLTLLVAGLGKFRDPEAHARVVVGYKVMPDPAARVVGRVLPFTETLLGAALLFRVGFPWAGYAAALLFVSYATGLVVNLARGRTELACGCFAFGEEDAPRIGWFHPFRALFFASLGVASALLPAPSSAGVTVAGTAVALLVTALAFATSSLLAVRRPGHQAVDDYLAPAREELLRRRAALG</sequence>
<evidence type="ECO:0000256" key="2">
    <source>
        <dbReference type="ARBA" id="ARBA00022692"/>
    </source>
</evidence>
<dbReference type="InterPro" id="IPR009908">
    <property type="entry name" value="Methylamine_util_MauE"/>
</dbReference>
<dbReference type="RefSeq" id="WP_066587002.1">
    <property type="nucleotide sequence ID" value="NZ_CABKVS010000002.1"/>
</dbReference>
<gene>
    <name evidence="7" type="primary">mauE</name>
    <name evidence="7" type="ORF">Csp1_26470</name>
</gene>
<dbReference type="STRING" id="1737425.GCA_900049755_01673"/>
<evidence type="ECO:0000256" key="4">
    <source>
        <dbReference type="ARBA" id="ARBA00023136"/>
    </source>
</evidence>
<dbReference type="EMBL" id="CP024988">
    <property type="protein sequence ID" value="AWT27390.1"/>
    <property type="molecule type" value="Genomic_DNA"/>
</dbReference>
<dbReference type="GO" id="GO:0016020">
    <property type="term" value="C:membrane"/>
    <property type="evidence" value="ECO:0007669"/>
    <property type="project" value="UniProtKB-SubCell"/>
</dbReference>